<reference evidence="9 10" key="1">
    <citation type="journal article" date="2018" name="Nat. Ecol. Evol.">
        <title>Shark genomes provide insights into elasmobranch evolution and the origin of vertebrates.</title>
        <authorList>
            <person name="Hara Y"/>
            <person name="Yamaguchi K"/>
            <person name="Onimaru K"/>
            <person name="Kadota M"/>
            <person name="Koyanagi M"/>
            <person name="Keeley SD"/>
            <person name="Tatsumi K"/>
            <person name="Tanaka K"/>
            <person name="Motone F"/>
            <person name="Kageyama Y"/>
            <person name="Nozu R"/>
            <person name="Adachi N"/>
            <person name="Nishimura O"/>
            <person name="Nakagawa R"/>
            <person name="Tanegashima C"/>
            <person name="Kiyatake I"/>
            <person name="Matsumoto R"/>
            <person name="Murakumo K"/>
            <person name="Nishida K"/>
            <person name="Terakita A"/>
            <person name="Kuratani S"/>
            <person name="Sato K"/>
            <person name="Hyodo S Kuraku.S."/>
        </authorList>
    </citation>
    <scope>NUCLEOTIDE SEQUENCE [LARGE SCALE GENOMIC DNA]</scope>
</reference>
<dbReference type="InterPro" id="IPR022357">
    <property type="entry name" value="MIP_CS"/>
</dbReference>
<comment type="similarity">
    <text evidence="2 7">Belongs to the MIP/aquaporin (TC 1.A.8) family.</text>
</comment>
<organism evidence="9 10">
    <name type="scientific">Chiloscyllium punctatum</name>
    <name type="common">Brownbanded bambooshark</name>
    <name type="synonym">Hemiscyllium punctatum</name>
    <dbReference type="NCBI Taxonomy" id="137246"/>
    <lineage>
        <taxon>Eukaryota</taxon>
        <taxon>Metazoa</taxon>
        <taxon>Chordata</taxon>
        <taxon>Craniata</taxon>
        <taxon>Vertebrata</taxon>
        <taxon>Chondrichthyes</taxon>
        <taxon>Elasmobranchii</taxon>
        <taxon>Galeomorphii</taxon>
        <taxon>Galeoidea</taxon>
        <taxon>Orectolobiformes</taxon>
        <taxon>Hemiscylliidae</taxon>
        <taxon>Chiloscyllium</taxon>
    </lineage>
</organism>
<comment type="caution">
    <text evidence="9">The sequence shown here is derived from an EMBL/GenBank/DDBJ whole genome shotgun (WGS) entry which is preliminary data.</text>
</comment>
<feature type="transmembrane region" description="Helical" evidence="8">
    <location>
        <begin position="12"/>
        <end position="33"/>
    </location>
</feature>
<evidence type="ECO:0008006" key="11">
    <source>
        <dbReference type="Google" id="ProtNLM"/>
    </source>
</evidence>
<evidence type="ECO:0000256" key="5">
    <source>
        <dbReference type="ARBA" id="ARBA00022989"/>
    </source>
</evidence>
<feature type="transmembrane region" description="Helical" evidence="8">
    <location>
        <begin position="132"/>
        <end position="152"/>
    </location>
</feature>
<feature type="transmembrane region" description="Helical" evidence="8">
    <location>
        <begin position="87"/>
        <end position="112"/>
    </location>
</feature>
<sequence>MSFREELRSRRFWRSVLAELVGSLVLVAVILGASAPGQEDEVPALMQVAVAAGFSAVSLIHCFGEISGAQVNPAVTLAFLCTRKLDFLQVVSYLLAQCLGAVIGSGIIYMSLPVKSASRHLVNMINKDGNAGQALAMEIFATFQLVFTIFAVDDHRRREVREPGSLAIALSLTAGIMASGKFSGGSLNPARSLGPAIITGFWEHHWVYWIGPILGAVLGGISYEFFFASSASQEKLIACITCKDIEIVETTSVSRSSLLTVTQSAMRAKQTAKVQDHS</sequence>
<evidence type="ECO:0000256" key="6">
    <source>
        <dbReference type="ARBA" id="ARBA00023136"/>
    </source>
</evidence>
<dbReference type="FunFam" id="1.20.1080.10:FF:000051">
    <property type="entry name" value="Uncharacterized protein"/>
    <property type="match status" value="1"/>
</dbReference>
<dbReference type="OMA" id="EDHRRHE"/>
<dbReference type="EMBL" id="BEZZ01000548">
    <property type="protein sequence ID" value="GCC33840.1"/>
    <property type="molecule type" value="Genomic_DNA"/>
</dbReference>
<dbReference type="InterPro" id="IPR034294">
    <property type="entry name" value="Aquaporin_transptr"/>
</dbReference>
<evidence type="ECO:0000313" key="10">
    <source>
        <dbReference type="Proteomes" id="UP000287033"/>
    </source>
</evidence>
<dbReference type="PROSITE" id="PS00221">
    <property type="entry name" value="MIP"/>
    <property type="match status" value="1"/>
</dbReference>
<dbReference type="GO" id="GO:0005886">
    <property type="term" value="C:plasma membrane"/>
    <property type="evidence" value="ECO:0007669"/>
    <property type="project" value="TreeGrafter"/>
</dbReference>
<name>A0A401STW6_CHIPU</name>
<proteinExistence type="inferred from homology"/>
<evidence type="ECO:0000256" key="2">
    <source>
        <dbReference type="ARBA" id="ARBA00006175"/>
    </source>
</evidence>
<dbReference type="OrthoDB" id="3222at2759"/>
<keyword evidence="4 7" id="KW-0812">Transmembrane</keyword>
<keyword evidence="5 8" id="KW-1133">Transmembrane helix</keyword>
<dbReference type="PANTHER" id="PTHR19139:SF177">
    <property type="entry name" value="AQUAPORIN 14"/>
    <property type="match status" value="1"/>
</dbReference>
<evidence type="ECO:0000256" key="7">
    <source>
        <dbReference type="RuleBase" id="RU000477"/>
    </source>
</evidence>
<dbReference type="GO" id="GO:0015250">
    <property type="term" value="F:water channel activity"/>
    <property type="evidence" value="ECO:0007669"/>
    <property type="project" value="TreeGrafter"/>
</dbReference>
<evidence type="ECO:0000256" key="3">
    <source>
        <dbReference type="ARBA" id="ARBA00022448"/>
    </source>
</evidence>
<dbReference type="InterPro" id="IPR000425">
    <property type="entry name" value="MIP"/>
</dbReference>
<keyword evidence="3 7" id="KW-0813">Transport</keyword>
<dbReference type="Proteomes" id="UP000287033">
    <property type="component" value="Unassembled WGS sequence"/>
</dbReference>
<dbReference type="PRINTS" id="PR00783">
    <property type="entry name" value="MINTRINSICP"/>
</dbReference>
<dbReference type="SUPFAM" id="SSF81338">
    <property type="entry name" value="Aquaporin-like"/>
    <property type="match status" value="1"/>
</dbReference>
<dbReference type="CDD" id="cd00333">
    <property type="entry name" value="MIP"/>
    <property type="match status" value="1"/>
</dbReference>
<dbReference type="InterPro" id="IPR023271">
    <property type="entry name" value="Aquaporin-like"/>
</dbReference>
<dbReference type="NCBIfam" id="TIGR00861">
    <property type="entry name" value="MIP"/>
    <property type="match status" value="1"/>
</dbReference>
<evidence type="ECO:0000313" key="9">
    <source>
        <dbReference type="EMBL" id="GCC33840.1"/>
    </source>
</evidence>
<dbReference type="Pfam" id="PF00230">
    <property type="entry name" value="MIP"/>
    <property type="match status" value="1"/>
</dbReference>
<dbReference type="PANTHER" id="PTHR19139">
    <property type="entry name" value="AQUAPORIN TRANSPORTER"/>
    <property type="match status" value="1"/>
</dbReference>
<keyword evidence="10" id="KW-1185">Reference proteome</keyword>
<dbReference type="Gene3D" id="1.20.1080.10">
    <property type="entry name" value="Glycerol uptake facilitator protein"/>
    <property type="match status" value="1"/>
</dbReference>
<dbReference type="AlphaFoldDB" id="A0A401STW6"/>
<evidence type="ECO:0000256" key="1">
    <source>
        <dbReference type="ARBA" id="ARBA00004141"/>
    </source>
</evidence>
<evidence type="ECO:0000256" key="4">
    <source>
        <dbReference type="ARBA" id="ARBA00022692"/>
    </source>
</evidence>
<feature type="transmembrane region" description="Helical" evidence="8">
    <location>
        <begin position="206"/>
        <end position="226"/>
    </location>
</feature>
<feature type="transmembrane region" description="Helical" evidence="8">
    <location>
        <begin position="45"/>
        <end position="66"/>
    </location>
</feature>
<evidence type="ECO:0000256" key="8">
    <source>
        <dbReference type="SAM" id="Phobius"/>
    </source>
</evidence>
<feature type="transmembrane region" description="Helical" evidence="8">
    <location>
        <begin position="164"/>
        <end position="186"/>
    </location>
</feature>
<gene>
    <name evidence="9" type="ORF">chiPu_0012311</name>
</gene>
<comment type="subcellular location">
    <subcellularLocation>
        <location evidence="1">Membrane</location>
        <topology evidence="1">Multi-pass membrane protein</topology>
    </subcellularLocation>
</comment>
<keyword evidence="6 8" id="KW-0472">Membrane</keyword>
<dbReference type="STRING" id="137246.A0A401STW6"/>
<accession>A0A401STW6</accession>
<protein>
    <recommendedName>
        <fullName evidence="11">Aquaporin 14</fullName>
    </recommendedName>
</protein>